<comment type="caution">
    <text evidence="1">The sequence shown here is derived from an EMBL/GenBank/DDBJ whole genome shotgun (WGS) entry which is preliminary data.</text>
</comment>
<dbReference type="InterPro" id="IPR035093">
    <property type="entry name" value="RelE/ParE_toxin_dom_sf"/>
</dbReference>
<dbReference type="Proteomes" id="UP000630149">
    <property type="component" value="Unassembled WGS sequence"/>
</dbReference>
<protein>
    <recommendedName>
        <fullName evidence="3">Plasmid maintenance system killer protein</fullName>
    </recommendedName>
</protein>
<dbReference type="EMBL" id="BMOB01000006">
    <property type="protein sequence ID" value="GGI87883.1"/>
    <property type="molecule type" value="Genomic_DNA"/>
</dbReference>
<organism evidence="1 2">
    <name type="scientific">Legionella impletisoli</name>
    <dbReference type="NCBI Taxonomy" id="343510"/>
    <lineage>
        <taxon>Bacteria</taxon>
        <taxon>Pseudomonadati</taxon>
        <taxon>Pseudomonadota</taxon>
        <taxon>Gammaproteobacteria</taxon>
        <taxon>Legionellales</taxon>
        <taxon>Legionellaceae</taxon>
        <taxon>Legionella</taxon>
    </lineage>
</organism>
<dbReference type="OrthoDB" id="9801102at2"/>
<dbReference type="Gene3D" id="3.30.2310.20">
    <property type="entry name" value="RelE-like"/>
    <property type="match status" value="1"/>
</dbReference>
<sequence length="94" mass="10830">MDIYTVVLPEKLKKDLRRIPKHVLVKLTAWINAVGHYGLSEVKKTPGYHDEPLKGDRKGQRSIRLSKAYRAIYIIDSSGKTQIVEIVEVNKHDY</sequence>
<gene>
    <name evidence="1" type="ORF">GCM10007966_15810</name>
</gene>
<evidence type="ECO:0000313" key="1">
    <source>
        <dbReference type="EMBL" id="GGI87883.1"/>
    </source>
</evidence>
<evidence type="ECO:0000313" key="2">
    <source>
        <dbReference type="Proteomes" id="UP000630149"/>
    </source>
</evidence>
<dbReference type="RefSeq" id="WP_131776850.1">
    <property type="nucleotide sequence ID" value="NZ_BMOB01000006.1"/>
</dbReference>
<keyword evidence="2" id="KW-1185">Reference proteome</keyword>
<evidence type="ECO:0008006" key="3">
    <source>
        <dbReference type="Google" id="ProtNLM"/>
    </source>
</evidence>
<reference evidence="1" key="2">
    <citation type="submission" date="2020-09" db="EMBL/GenBank/DDBJ databases">
        <authorList>
            <person name="Sun Q."/>
            <person name="Ohkuma M."/>
        </authorList>
    </citation>
    <scope>NUCLEOTIDE SEQUENCE</scope>
    <source>
        <strain evidence="1">JCM 13919</strain>
    </source>
</reference>
<reference evidence="1" key="1">
    <citation type="journal article" date="2014" name="Int. J. Syst. Evol. Microbiol.">
        <title>Complete genome sequence of Corynebacterium casei LMG S-19264T (=DSM 44701T), isolated from a smear-ripened cheese.</title>
        <authorList>
            <consortium name="US DOE Joint Genome Institute (JGI-PGF)"/>
            <person name="Walter F."/>
            <person name="Albersmeier A."/>
            <person name="Kalinowski J."/>
            <person name="Ruckert C."/>
        </authorList>
    </citation>
    <scope>NUCLEOTIDE SEQUENCE</scope>
    <source>
        <strain evidence="1">JCM 13919</strain>
    </source>
</reference>
<proteinExistence type="predicted"/>
<dbReference type="AlphaFoldDB" id="A0A917NCA8"/>
<dbReference type="SUPFAM" id="SSF143011">
    <property type="entry name" value="RelE-like"/>
    <property type="match status" value="1"/>
</dbReference>
<name>A0A917NCA8_9GAMM</name>
<accession>A0A917NCA8</accession>